<proteinExistence type="predicted"/>
<dbReference type="EMBL" id="CAXKWB010023299">
    <property type="protein sequence ID" value="CAL4125003.1"/>
    <property type="molecule type" value="Genomic_DNA"/>
</dbReference>
<feature type="compositionally biased region" description="Basic and acidic residues" evidence="1">
    <location>
        <begin position="80"/>
        <end position="91"/>
    </location>
</feature>
<dbReference type="Proteomes" id="UP001497623">
    <property type="component" value="Unassembled WGS sequence"/>
</dbReference>
<evidence type="ECO:0000313" key="2">
    <source>
        <dbReference type="EMBL" id="CAL4125003.1"/>
    </source>
</evidence>
<dbReference type="AlphaFoldDB" id="A0AAV2RLH5"/>
<feature type="compositionally biased region" description="Polar residues" evidence="1">
    <location>
        <begin position="46"/>
        <end position="65"/>
    </location>
</feature>
<sequence>MQISLIGNVEDVLQRTCTVLKLYTNVLVGESKHGRKRQHTGHADLQSGNSIARQSCKNTKSTGISATRCHPPKKKNKTVTQRDKSSVVNRNDHIEFGLKHAAHDTSLGNI</sequence>
<comment type="caution">
    <text evidence="2">The sequence shown here is derived from an EMBL/GenBank/DDBJ whole genome shotgun (WGS) entry which is preliminary data.</text>
</comment>
<organism evidence="2 3">
    <name type="scientific">Meganyctiphanes norvegica</name>
    <name type="common">Northern krill</name>
    <name type="synonym">Thysanopoda norvegica</name>
    <dbReference type="NCBI Taxonomy" id="48144"/>
    <lineage>
        <taxon>Eukaryota</taxon>
        <taxon>Metazoa</taxon>
        <taxon>Ecdysozoa</taxon>
        <taxon>Arthropoda</taxon>
        <taxon>Crustacea</taxon>
        <taxon>Multicrustacea</taxon>
        <taxon>Malacostraca</taxon>
        <taxon>Eumalacostraca</taxon>
        <taxon>Eucarida</taxon>
        <taxon>Euphausiacea</taxon>
        <taxon>Euphausiidae</taxon>
        <taxon>Meganyctiphanes</taxon>
    </lineage>
</organism>
<name>A0AAV2RLH5_MEGNR</name>
<feature type="region of interest" description="Disordered" evidence="1">
    <location>
        <begin position="32"/>
        <end position="91"/>
    </location>
</feature>
<keyword evidence="3" id="KW-1185">Reference proteome</keyword>
<accession>A0AAV2RLH5</accession>
<reference evidence="2 3" key="1">
    <citation type="submission" date="2024-05" db="EMBL/GenBank/DDBJ databases">
        <authorList>
            <person name="Wallberg A."/>
        </authorList>
    </citation>
    <scope>NUCLEOTIDE SEQUENCE [LARGE SCALE GENOMIC DNA]</scope>
</reference>
<feature type="non-terminal residue" evidence="2">
    <location>
        <position position="110"/>
    </location>
</feature>
<evidence type="ECO:0000313" key="3">
    <source>
        <dbReference type="Proteomes" id="UP001497623"/>
    </source>
</evidence>
<gene>
    <name evidence="2" type="ORF">MNOR_LOCUS24934</name>
</gene>
<evidence type="ECO:0000256" key="1">
    <source>
        <dbReference type="SAM" id="MobiDB-lite"/>
    </source>
</evidence>
<protein>
    <submittedName>
        <fullName evidence="2">Uncharacterized protein</fullName>
    </submittedName>
</protein>